<dbReference type="Proteomes" id="UP001419268">
    <property type="component" value="Unassembled WGS sequence"/>
</dbReference>
<evidence type="ECO:0000256" key="1">
    <source>
        <dbReference type="SAM" id="MobiDB-lite"/>
    </source>
</evidence>
<gene>
    <name evidence="2" type="ORF">Scep_017416</name>
</gene>
<dbReference type="EMBL" id="JBBNAG010000007">
    <property type="protein sequence ID" value="KAK9119323.1"/>
    <property type="molecule type" value="Genomic_DNA"/>
</dbReference>
<accession>A0AAP0IPG1</accession>
<keyword evidence="3" id="KW-1185">Reference proteome</keyword>
<name>A0AAP0IPG1_9MAGN</name>
<protein>
    <submittedName>
        <fullName evidence="2">Uncharacterized protein</fullName>
    </submittedName>
</protein>
<feature type="region of interest" description="Disordered" evidence="1">
    <location>
        <begin position="1"/>
        <end position="30"/>
    </location>
</feature>
<proteinExistence type="predicted"/>
<dbReference type="AlphaFoldDB" id="A0AAP0IPG1"/>
<comment type="caution">
    <text evidence="2">The sequence shown here is derived from an EMBL/GenBank/DDBJ whole genome shotgun (WGS) entry which is preliminary data.</text>
</comment>
<sequence>MVVEAEVEVEDEDETVPDQGRDRHLHRPRIGHMFSREQSLVIDVVRRDISVESVHSQRQ</sequence>
<feature type="compositionally biased region" description="Acidic residues" evidence="1">
    <location>
        <begin position="1"/>
        <end position="16"/>
    </location>
</feature>
<reference evidence="2 3" key="1">
    <citation type="submission" date="2024-01" db="EMBL/GenBank/DDBJ databases">
        <title>Genome assemblies of Stephania.</title>
        <authorList>
            <person name="Yang L."/>
        </authorList>
    </citation>
    <scope>NUCLEOTIDE SEQUENCE [LARGE SCALE GENOMIC DNA]</scope>
    <source>
        <strain evidence="2">JXDWG</strain>
        <tissue evidence="2">Leaf</tissue>
    </source>
</reference>
<evidence type="ECO:0000313" key="2">
    <source>
        <dbReference type="EMBL" id="KAK9119323.1"/>
    </source>
</evidence>
<evidence type="ECO:0000313" key="3">
    <source>
        <dbReference type="Proteomes" id="UP001419268"/>
    </source>
</evidence>
<organism evidence="2 3">
    <name type="scientific">Stephania cephalantha</name>
    <dbReference type="NCBI Taxonomy" id="152367"/>
    <lineage>
        <taxon>Eukaryota</taxon>
        <taxon>Viridiplantae</taxon>
        <taxon>Streptophyta</taxon>
        <taxon>Embryophyta</taxon>
        <taxon>Tracheophyta</taxon>
        <taxon>Spermatophyta</taxon>
        <taxon>Magnoliopsida</taxon>
        <taxon>Ranunculales</taxon>
        <taxon>Menispermaceae</taxon>
        <taxon>Menispermoideae</taxon>
        <taxon>Cissampelideae</taxon>
        <taxon>Stephania</taxon>
    </lineage>
</organism>